<dbReference type="EMBL" id="CP064749">
    <property type="protein sequence ID" value="QPC64244.1"/>
    <property type="molecule type" value="Genomic_DNA"/>
</dbReference>
<dbReference type="OMA" id="FMMRNIR"/>
<accession>A0A2T4H0C4</accession>
<keyword evidence="4" id="KW-1185">Reference proteome</keyword>
<feature type="region of interest" description="Disordered" evidence="1">
    <location>
        <begin position="1"/>
        <end position="20"/>
    </location>
</feature>
<sequence>MCCGSSRRHGGRRVRRNGSDSDAYSVAYSDVVEGRKPFMMRNIRPSGFPIVLPTEPQTVATGALCLPRSPNRSQETCLSTAVAPEAARSPEEMLVGERIPSQVVKRTEEDSPSSTVSFALVELLIFCSLLVQLGRIKVWECLGSLNIDRV</sequence>
<dbReference type="Proteomes" id="UP000663297">
    <property type="component" value="Chromosome 3"/>
</dbReference>
<proteinExistence type="predicted"/>
<evidence type="ECO:0000313" key="4">
    <source>
        <dbReference type="Proteomes" id="UP000241587"/>
    </source>
</evidence>
<reference evidence="3" key="2">
    <citation type="submission" date="2020-11" db="EMBL/GenBank/DDBJ databases">
        <title>The chromosome-scale genome resource for two endophytic Fusarium species: F. culmorum and F. pseudograminearum.</title>
        <authorList>
            <person name="Yuan Z."/>
        </authorList>
    </citation>
    <scope>NUCLEOTIDE SEQUENCE</scope>
    <source>
        <strain evidence="3">Class2-1B</strain>
    </source>
</reference>
<feature type="compositionally biased region" description="Basic residues" evidence="1">
    <location>
        <begin position="1"/>
        <end position="16"/>
    </location>
</feature>
<dbReference type="Proteomes" id="UP000241587">
    <property type="component" value="Unassembled WGS sequence"/>
</dbReference>
<reference evidence="2 4" key="1">
    <citation type="submission" date="2018-02" db="EMBL/GenBank/DDBJ databases">
        <title>Fusarium culmorum secondary metabolites in fungal-bacterial-plant interactions.</title>
        <authorList>
            <person name="Schmidt R."/>
        </authorList>
    </citation>
    <scope>NUCLEOTIDE SEQUENCE [LARGE SCALE GENOMIC DNA]</scope>
    <source>
        <strain evidence="2 4">PV</strain>
    </source>
</reference>
<evidence type="ECO:0000256" key="1">
    <source>
        <dbReference type="SAM" id="MobiDB-lite"/>
    </source>
</evidence>
<evidence type="ECO:0000313" key="2">
    <source>
        <dbReference type="EMBL" id="PTD09257.1"/>
    </source>
</evidence>
<protein>
    <submittedName>
        <fullName evidence="2">Uncharacterized protein</fullName>
    </submittedName>
</protein>
<evidence type="ECO:0000313" key="3">
    <source>
        <dbReference type="EMBL" id="QPC64244.1"/>
    </source>
</evidence>
<organism evidence="2 4">
    <name type="scientific">Fusarium culmorum</name>
    <dbReference type="NCBI Taxonomy" id="5516"/>
    <lineage>
        <taxon>Eukaryota</taxon>
        <taxon>Fungi</taxon>
        <taxon>Dikarya</taxon>
        <taxon>Ascomycota</taxon>
        <taxon>Pezizomycotina</taxon>
        <taxon>Sordariomycetes</taxon>
        <taxon>Hypocreomycetidae</taxon>
        <taxon>Hypocreales</taxon>
        <taxon>Nectriaceae</taxon>
        <taxon>Fusarium</taxon>
    </lineage>
</organism>
<dbReference type="EMBL" id="PVEM01000003">
    <property type="protein sequence ID" value="PTD09257.1"/>
    <property type="molecule type" value="Genomic_DNA"/>
</dbReference>
<dbReference type="AlphaFoldDB" id="A0A2T4H0C4"/>
<gene>
    <name evidence="2" type="ORF">FCULG_00007453</name>
    <name evidence="3" type="ORF">HYE67_006475</name>
</gene>
<name>A0A2T4H0C4_FUSCU</name>
<dbReference type="OrthoDB" id="5095352at2759"/>